<dbReference type="CDD" id="cd01005">
    <property type="entry name" value="PBP2_CysP"/>
    <property type="match status" value="1"/>
</dbReference>
<comment type="subcellular location">
    <subcellularLocation>
        <location evidence="1">Periplasm</location>
    </subcellularLocation>
</comment>
<reference evidence="7 8" key="1">
    <citation type="submission" date="2018-08" db="EMBL/GenBank/DDBJ databases">
        <title>Complete genome sequence of JP2-74.</title>
        <authorList>
            <person name="Wu L."/>
        </authorList>
    </citation>
    <scope>NUCLEOTIDE SEQUENCE [LARGE SCALE GENOMIC DNA]</scope>
    <source>
        <strain evidence="7 8">JP2-74</strain>
    </source>
</reference>
<keyword evidence="5" id="KW-0574">Periplasm</keyword>
<comment type="similarity">
    <text evidence="2">Belongs to the prokaryotic sulfate-binding protein family.</text>
</comment>
<evidence type="ECO:0000256" key="3">
    <source>
        <dbReference type="ARBA" id="ARBA00022448"/>
    </source>
</evidence>
<keyword evidence="3" id="KW-0813">Transport</keyword>
<evidence type="ECO:0000256" key="5">
    <source>
        <dbReference type="ARBA" id="ARBA00022764"/>
    </source>
</evidence>
<sequence>MKLRLALAALLLAATGSALADATLLNVSYDVMRDFYKDYNPAFQKAYKAKTGETVTLQQSHGGSSKQALAVANGLAADVITMNQATDIDLLAGKGLVPANWASRLPNHAVPFTSTIVFLVRKGNPQQVRDWSDLAKPGLKVVIPNPKTSGNGRYSYLAAWGYALKQPGGNEAKAQDLVGKIFKNVPVLDGGGRAATTTFMQRQIGDVLVTFENEAEMIAREFGRGGFEVVYPSLSVLAENPVSVVDKVVDRKGSRKQAEAYLQYLWSPEGQKLAAENYLRPQDPVVAKQFASRFPAVKTFTVASVFGSWAAVNQKHFADGGSFDQIFSKK</sequence>
<keyword evidence="4 6" id="KW-0732">Signal</keyword>
<evidence type="ECO:0000256" key="2">
    <source>
        <dbReference type="ARBA" id="ARBA00006099"/>
    </source>
</evidence>
<dbReference type="RefSeq" id="WP_019103754.1">
    <property type="nucleotide sequence ID" value="NZ_CP031968.1"/>
</dbReference>
<dbReference type="NCBIfam" id="NF008022">
    <property type="entry name" value="PRK10752.1"/>
    <property type="match status" value="1"/>
</dbReference>
<dbReference type="InterPro" id="IPR005669">
    <property type="entry name" value="Thiosulph/SO4-bd"/>
</dbReference>
<dbReference type="GO" id="GO:0140104">
    <property type="term" value="F:molecular carrier activity"/>
    <property type="evidence" value="ECO:0007669"/>
    <property type="project" value="InterPro"/>
</dbReference>
<dbReference type="NCBIfam" id="NF008106">
    <property type="entry name" value="PRK10852.1"/>
    <property type="match status" value="1"/>
</dbReference>
<accession>A0AAD0RQ12</accession>
<dbReference type="EMBL" id="CP031968">
    <property type="protein sequence ID" value="AXT44941.1"/>
    <property type="molecule type" value="Genomic_DNA"/>
</dbReference>
<proteinExistence type="inferred from homology"/>
<evidence type="ECO:0000256" key="1">
    <source>
        <dbReference type="ARBA" id="ARBA00004418"/>
    </source>
</evidence>
<dbReference type="Proteomes" id="UP000259465">
    <property type="component" value="Chromosome"/>
</dbReference>
<dbReference type="SUPFAM" id="SSF53850">
    <property type="entry name" value="Periplasmic binding protein-like II"/>
    <property type="match status" value="1"/>
</dbReference>
<name>A0AAD0RQ12_9NEIS</name>
<protein>
    <submittedName>
        <fullName evidence="7">Sulfate ABC transporter substrate-binding protein</fullName>
    </submittedName>
</protein>
<evidence type="ECO:0000256" key="4">
    <source>
        <dbReference type="ARBA" id="ARBA00022729"/>
    </source>
</evidence>
<feature type="chain" id="PRO_5041994502" evidence="6">
    <location>
        <begin position="21"/>
        <end position="330"/>
    </location>
</feature>
<dbReference type="Pfam" id="PF13531">
    <property type="entry name" value="SBP_bac_11"/>
    <property type="match status" value="1"/>
</dbReference>
<feature type="signal peptide" evidence="6">
    <location>
        <begin position="1"/>
        <end position="20"/>
    </location>
</feature>
<dbReference type="Gene3D" id="3.40.190.10">
    <property type="entry name" value="Periplasmic binding protein-like II"/>
    <property type="match status" value="2"/>
</dbReference>
<dbReference type="GO" id="GO:1902358">
    <property type="term" value="P:sulfate transmembrane transport"/>
    <property type="evidence" value="ECO:0007669"/>
    <property type="project" value="InterPro"/>
</dbReference>
<dbReference type="KEGG" id="crz:D1345_01430"/>
<dbReference type="PANTHER" id="PTHR30368">
    <property type="entry name" value="SULFATE-BINDING PROTEIN"/>
    <property type="match status" value="1"/>
</dbReference>
<dbReference type="GO" id="GO:0042597">
    <property type="term" value="C:periplasmic space"/>
    <property type="evidence" value="ECO:0007669"/>
    <property type="project" value="UniProtKB-SubCell"/>
</dbReference>
<evidence type="ECO:0000313" key="7">
    <source>
        <dbReference type="EMBL" id="AXT44941.1"/>
    </source>
</evidence>
<dbReference type="NCBIfam" id="TIGR00971">
    <property type="entry name" value="3a0106s03"/>
    <property type="match status" value="1"/>
</dbReference>
<keyword evidence="8" id="KW-1185">Reference proteome</keyword>
<gene>
    <name evidence="7" type="ORF">D1345_01430</name>
</gene>
<dbReference type="AlphaFoldDB" id="A0AAD0RQ12"/>
<evidence type="ECO:0000256" key="6">
    <source>
        <dbReference type="SAM" id="SignalP"/>
    </source>
</evidence>
<evidence type="ECO:0000313" key="8">
    <source>
        <dbReference type="Proteomes" id="UP000259465"/>
    </source>
</evidence>
<organism evidence="7 8">
    <name type="scientific">Chromobacterium rhizoryzae</name>
    <dbReference type="NCBI Taxonomy" id="1778675"/>
    <lineage>
        <taxon>Bacteria</taxon>
        <taxon>Pseudomonadati</taxon>
        <taxon>Pseudomonadota</taxon>
        <taxon>Betaproteobacteria</taxon>
        <taxon>Neisseriales</taxon>
        <taxon>Chromobacteriaceae</taxon>
        <taxon>Chromobacterium</taxon>
    </lineage>
</organism>
<dbReference type="PANTHER" id="PTHR30368:SF2">
    <property type="entry name" value="SULFATE-BINDING PROTEIN"/>
    <property type="match status" value="1"/>
</dbReference>